<name>A0ABD1MC71_9FABA</name>
<reference evidence="2 3" key="1">
    <citation type="submission" date="2024-08" db="EMBL/GenBank/DDBJ databases">
        <title>Insights into the chromosomal genome structure of Flemingia macrophylla.</title>
        <authorList>
            <person name="Ding Y."/>
            <person name="Zhao Y."/>
            <person name="Bi W."/>
            <person name="Wu M."/>
            <person name="Zhao G."/>
            <person name="Gong Y."/>
            <person name="Li W."/>
            <person name="Zhang P."/>
        </authorList>
    </citation>
    <scope>NUCLEOTIDE SEQUENCE [LARGE SCALE GENOMIC DNA]</scope>
    <source>
        <strain evidence="2">DYQJB</strain>
        <tissue evidence="2">Leaf</tissue>
    </source>
</reference>
<keyword evidence="1" id="KW-0472">Membrane</keyword>
<comment type="caution">
    <text evidence="2">The sequence shown here is derived from an EMBL/GenBank/DDBJ whole genome shotgun (WGS) entry which is preliminary data.</text>
</comment>
<evidence type="ECO:0000313" key="3">
    <source>
        <dbReference type="Proteomes" id="UP001603857"/>
    </source>
</evidence>
<sequence>MKSPKPNSKILNLVLGRQSWSYSPNSLESQDTFISSPTFIFFFFAPHSLYYIFLPFSLTPRASLLPHPQPLLSFSLPHLVFSPLPDRRPCVPPLCHPPPRSPPCAPSSSFLHLHPFPCRPPPRTPLCRPPYLKAPHYFTALPPPPPSPISASLTPIWPLSLHRPRSSSRLLLTPPRIALSPPPSLGRALPLASSLPCRGWVVCLQFLLEFEMLNMTVEGGMIPDVVGVKRSTGSLSSTPRFLNSHSPSSSSLVFASSTSSFSRSTSFFHRVSSPTCVNLSASSIRFSLDRFVSPNRSIAVSSQWRPDKPTHHHKRTTIEPRFGCLLRF</sequence>
<evidence type="ECO:0000313" key="2">
    <source>
        <dbReference type="EMBL" id="KAL2333375.1"/>
    </source>
</evidence>
<evidence type="ECO:0000256" key="1">
    <source>
        <dbReference type="SAM" id="Phobius"/>
    </source>
</evidence>
<keyword evidence="3" id="KW-1185">Reference proteome</keyword>
<protein>
    <submittedName>
        <fullName evidence="2">Uncharacterized protein</fullName>
    </submittedName>
</protein>
<dbReference type="EMBL" id="JBGMDY010000005">
    <property type="protein sequence ID" value="KAL2333375.1"/>
    <property type="molecule type" value="Genomic_DNA"/>
</dbReference>
<accession>A0ABD1MC71</accession>
<dbReference type="AlphaFoldDB" id="A0ABD1MC71"/>
<proteinExistence type="predicted"/>
<dbReference type="Proteomes" id="UP001603857">
    <property type="component" value="Unassembled WGS sequence"/>
</dbReference>
<organism evidence="2 3">
    <name type="scientific">Flemingia macrophylla</name>
    <dbReference type="NCBI Taxonomy" id="520843"/>
    <lineage>
        <taxon>Eukaryota</taxon>
        <taxon>Viridiplantae</taxon>
        <taxon>Streptophyta</taxon>
        <taxon>Embryophyta</taxon>
        <taxon>Tracheophyta</taxon>
        <taxon>Spermatophyta</taxon>
        <taxon>Magnoliopsida</taxon>
        <taxon>eudicotyledons</taxon>
        <taxon>Gunneridae</taxon>
        <taxon>Pentapetalae</taxon>
        <taxon>rosids</taxon>
        <taxon>fabids</taxon>
        <taxon>Fabales</taxon>
        <taxon>Fabaceae</taxon>
        <taxon>Papilionoideae</taxon>
        <taxon>50 kb inversion clade</taxon>
        <taxon>NPAAA clade</taxon>
        <taxon>indigoferoid/millettioid clade</taxon>
        <taxon>Phaseoleae</taxon>
        <taxon>Flemingia</taxon>
    </lineage>
</organism>
<gene>
    <name evidence="2" type="ORF">Fmac_014588</name>
</gene>
<feature type="transmembrane region" description="Helical" evidence="1">
    <location>
        <begin position="33"/>
        <end position="53"/>
    </location>
</feature>
<keyword evidence="1" id="KW-0812">Transmembrane</keyword>
<keyword evidence="1" id="KW-1133">Transmembrane helix</keyword>